<name>W9QXC9_9ROSA</name>
<proteinExistence type="predicted"/>
<sequence>MARVPLICRPPKHADCTVTSRVVSEERRIGVELEATDGWTIERTMKKFMETQRVEFERSIDGICKLPTDSVGPGGSSYHSLEILIQDIR</sequence>
<gene>
    <name evidence="1" type="ORF">L484_019957</name>
</gene>
<dbReference type="Gene3D" id="3.40.50.2000">
    <property type="entry name" value="Glycogen Phosphorylase B"/>
    <property type="match status" value="2"/>
</dbReference>
<protein>
    <submittedName>
        <fullName evidence="1">Uncharacterized protein</fullName>
    </submittedName>
</protein>
<evidence type="ECO:0000313" key="1">
    <source>
        <dbReference type="EMBL" id="EXB56912.1"/>
    </source>
</evidence>
<dbReference type="AlphaFoldDB" id="W9QXC9"/>
<dbReference type="EMBL" id="KE344319">
    <property type="protein sequence ID" value="EXB56912.1"/>
    <property type="molecule type" value="Genomic_DNA"/>
</dbReference>
<evidence type="ECO:0000313" key="2">
    <source>
        <dbReference type="Proteomes" id="UP000030645"/>
    </source>
</evidence>
<dbReference type="Proteomes" id="UP000030645">
    <property type="component" value="Unassembled WGS sequence"/>
</dbReference>
<accession>W9QXC9</accession>
<keyword evidence="2" id="KW-1185">Reference proteome</keyword>
<organism evidence="1 2">
    <name type="scientific">Morus notabilis</name>
    <dbReference type="NCBI Taxonomy" id="981085"/>
    <lineage>
        <taxon>Eukaryota</taxon>
        <taxon>Viridiplantae</taxon>
        <taxon>Streptophyta</taxon>
        <taxon>Embryophyta</taxon>
        <taxon>Tracheophyta</taxon>
        <taxon>Spermatophyta</taxon>
        <taxon>Magnoliopsida</taxon>
        <taxon>eudicotyledons</taxon>
        <taxon>Gunneridae</taxon>
        <taxon>Pentapetalae</taxon>
        <taxon>rosids</taxon>
        <taxon>fabids</taxon>
        <taxon>Rosales</taxon>
        <taxon>Moraceae</taxon>
        <taxon>Moreae</taxon>
        <taxon>Morus</taxon>
    </lineage>
</organism>
<reference evidence="2" key="1">
    <citation type="submission" date="2013-01" db="EMBL/GenBank/DDBJ databases">
        <title>Draft Genome Sequence of a Mulberry Tree, Morus notabilis C.K. Schneid.</title>
        <authorList>
            <person name="He N."/>
            <person name="Zhao S."/>
        </authorList>
    </citation>
    <scope>NUCLEOTIDE SEQUENCE</scope>
</reference>